<name>A0AAW2WLB4_SESRA</name>
<evidence type="ECO:0008006" key="4">
    <source>
        <dbReference type="Google" id="ProtNLM"/>
    </source>
</evidence>
<dbReference type="InterPro" id="IPR036397">
    <property type="entry name" value="RNaseH_sf"/>
</dbReference>
<reference evidence="3" key="1">
    <citation type="submission" date="2020-06" db="EMBL/GenBank/DDBJ databases">
        <authorList>
            <person name="Li T."/>
            <person name="Hu X."/>
            <person name="Zhang T."/>
            <person name="Song X."/>
            <person name="Zhang H."/>
            <person name="Dai N."/>
            <person name="Sheng W."/>
            <person name="Hou X."/>
            <person name="Wei L."/>
        </authorList>
    </citation>
    <scope>NUCLEOTIDE SEQUENCE</scope>
    <source>
        <strain evidence="3">G02</strain>
        <tissue evidence="3">Leaf</tissue>
    </source>
</reference>
<protein>
    <recommendedName>
        <fullName evidence="4">Reverse transcriptase domain-containing protein</fullName>
    </recommendedName>
</protein>
<dbReference type="InterPro" id="IPR002156">
    <property type="entry name" value="RNaseH_domain"/>
</dbReference>
<dbReference type="GO" id="GO:0003676">
    <property type="term" value="F:nucleic acid binding"/>
    <property type="evidence" value="ECO:0007669"/>
    <property type="project" value="InterPro"/>
</dbReference>
<dbReference type="GO" id="GO:0004523">
    <property type="term" value="F:RNA-DNA hybrid ribonuclease activity"/>
    <property type="evidence" value="ECO:0007669"/>
    <property type="project" value="InterPro"/>
</dbReference>
<proteinExistence type="predicted"/>
<dbReference type="InterPro" id="IPR000477">
    <property type="entry name" value="RT_dom"/>
</dbReference>
<dbReference type="CDD" id="cd01650">
    <property type="entry name" value="RT_nLTR_like"/>
    <property type="match status" value="1"/>
</dbReference>
<dbReference type="EMBL" id="JACGWJ010000001">
    <property type="protein sequence ID" value="KAL0442158.1"/>
    <property type="molecule type" value="Genomic_DNA"/>
</dbReference>
<dbReference type="InterPro" id="IPR012337">
    <property type="entry name" value="RNaseH-like_sf"/>
</dbReference>
<comment type="caution">
    <text evidence="3">The sequence shown here is derived from an EMBL/GenBank/DDBJ whole genome shotgun (WGS) entry which is preliminary data.</text>
</comment>
<feature type="domain" description="Reverse transcriptase" evidence="1">
    <location>
        <begin position="78"/>
        <end position="190"/>
    </location>
</feature>
<dbReference type="InterPro" id="IPR052343">
    <property type="entry name" value="Retrotransposon-Effector_Assoc"/>
</dbReference>
<reference evidence="3" key="2">
    <citation type="journal article" date="2024" name="Plant">
        <title>Genomic evolution and insights into agronomic trait innovations of Sesamum species.</title>
        <authorList>
            <person name="Miao H."/>
            <person name="Wang L."/>
            <person name="Qu L."/>
            <person name="Liu H."/>
            <person name="Sun Y."/>
            <person name="Le M."/>
            <person name="Wang Q."/>
            <person name="Wei S."/>
            <person name="Zheng Y."/>
            <person name="Lin W."/>
            <person name="Duan Y."/>
            <person name="Cao H."/>
            <person name="Xiong S."/>
            <person name="Wang X."/>
            <person name="Wei L."/>
            <person name="Li C."/>
            <person name="Ma Q."/>
            <person name="Ju M."/>
            <person name="Zhao R."/>
            <person name="Li G."/>
            <person name="Mu C."/>
            <person name="Tian Q."/>
            <person name="Mei H."/>
            <person name="Zhang T."/>
            <person name="Gao T."/>
            <person name="Zhang H."/>
        </authorList>
    </citation>
    <scope>NUCLEOTIDE SEQUENCE</scope>
    <source>
        <strain evidence="3">G02</strain>
    </source>
</reference>
<gene>
    <name evidence="3" type="ORF">Sradi_0154700</name>
</gene>
<feature type="domain" description="RNase H type-1" evidence="2">
    <location>
        <begin position="383"/>
        <end position="505"/>
    </location>
</feature>
<dbReference type="Gene3D" id="3.30.420.10">
    <property type="entry name" value="Ribonuclease H-like superfamily/Ribonuclease H"/>
    <property type="match status" value="1"/>
</dbReference>
<dbReference type="CDD" id="cd06222">
    <property type="entry name" value="RNase_H_like"/>
    <property type="match status" value="1"/>
</dbReference>
<sequence>MDSNMNAEMMKSYTVEEITTVISHMAPLKSPDGMPPIFFQKYWHIIKFDVINCVLNILNDRVLDPTLNFTHIVLIPKIHKPELITHFRPISLCNVIMRITTKCIANRLKPLLDKIITPTQSAFVPSRLITDNILIAFEINHFIKNKTWGKTGHIALKLDISKAYDKVEWNFLRQVYGKASGQEINLENFVIVFSKNTADNLRTDISEGLGIRQAEKHEKYLGLPSVVGRSRKAIFSSLRVKVWKKISSSGEKQLSQADKEILIKVVIQAIPTYAMGVFRLPEGLIRDIEGYRWCIGDGKRARIWIDPWIPNLPSFCPGTLMNPLPPPTTAGKAFGKQRFPIRSRYSVGDYVRPLSRWDRTSLDVSRSLKTIWTTPPIDFLKLNVDAAIFSKDGDIAAGIVAPNNHVICIAWTTIREHRLVSPKAAKTWAARIAIQFTIRHGWTHIIIETDYANLHSYLTHSKRYPSDCEPFIHDVLTLSTVLRSCLFSLVRRTGNALAHSLAKHAVGSTKGSSSLAFPSSELALADLPHL</sequence>
<dbReference type="InterPro" id="IPR044730">
    <property type="entry name" value="RNase_H-like_dom_plant"/>
</dbReference>
<evidence type="ECO:0000313" key="3">
    <source>
        <dbReference type="EMBL" id="KAL0442158.1"/>
    </source>
</evidence>
<dbReference type="PANTHER" id="PTHR46890">
    <property type="entry name" value="NON-LTR RETROLELEMENT REVERSE TRANSCRIPTASE-LIKE PROTEIN-RELATED"/>
    <property type="match status" value="1"/>
</dbReference>
<dbReference type="PANTHER" id="PTHR46890:SF48">
    <property type="entry name" value="RNA-DIRECTED DNA POLYMERASE"/>
    <property type="match status" value="1"/>
</dbReference>
<evidence type="ECO:0000259" key="1">
    <source>
        <dbReference type="Pfam" id="PF00078"/>
    </source>
</evidence>
<dbReference type="AlphaFoldDB" id="A0AAW2WLB4"/>
<dbReference type="Pfam" id="PF00078">
    <property type="entry name" value="RVT_1"/>
    <property type="match status" value="1"/>
</dbReference>
<organism evidence="3">
    <name type="scientific">Sesamum radiatum</name>
    <name type="common">Black benniseed</name>
    <dbReference type="NCBI Taxonomy" id="300843"/>
    <lineage>
        <taxon>Eukaryota</taxon>
        <taxon>Viridiplantae</taxon>
        <taxon>Streptophyta</taxon>
        <taxon>Embryophyta</taxon>
        <taxon>Tracheophyta</taxon>
        <taxon>Spermatophyta</taxon>
        <taxon>Magnoliopsida</taxon>
        <taxon>eudicotyledons</taxon>
        <taxon>Gunneridae</taxon>
        <taxon>Pentapetalae</taxon>
        <taxon>asterids</taxon>
        <taxon>lamiids</taxon>
        <taxon>Lamiales</taxon>
        <taxon>Pedaliaceae</taxon>
        <taxon>Sesamum</taxon>
    </lineage>
</organism>
<dbReference type="SUPFAM" id="SSF53098">
    <property type="entry name" value="Ribonuclease H-like"/>
    <property type="match status" value="1"/>
</dbReference>
<dbReference type="Pfam" id="PF13456">
    <property type="entry name" value="RVT_3"/>
    <property type="match status" value="1"/>
</dbReference>
<accession>A0AAW2WLB4</accession>
<evidence type="ECO:0000259" key="2">
    <source>
        <dbReference type="Pfam" id="PF13456"/>
    </source>
</evidence>